<proteinExistence type="predicted"/>
<dbReference type="Proteomes" id="UP000251047">
    <property type="component" value="Unassembled WGS sequence"/>
</dbReference>
<comment type="caution">
    <text evidence="1">The sequence shown here is derived from an EMBL/GenBank/DDBJ whole genome shotgun (WGS) entry which is preliminary data.</text>
</comment>
<dbReference type="EMBL" id="PHQP01000003">
    <property type="protein sequence ID" value="RAV34888.1"/>
    <property type="molecule type" value="Genomic_DNA"/>
</dbReference>
<dbReference type="RefSeq" id="WP_112768604.1">
    <property type="nucleotide sequence ID" value="NZ_CP063191.1"/>
</dbReference>
<organism evidence="1 2">
    <name type="scientific">Corynebacterium heidelbergense</name>
    <dbReference type="NCBI Taxonomy" id="2055947"/>
    <lineage>
        <taxon>Bacteria</taxon>
        <taxon>Bacillati</taxon>
        <taxon>Actinomycetota</taxon>
        <taxon>Actinomycetes</taxon>
        <taxon>Mycobacteriales</taxon>
        <taxon>Corynebacteriaceae</taxon>
        <taxon>Corynebacterium</taxon>
    </lineage>
</organism>
<evidence type="ECO:0000313" key="1">
    <source>
        <dbReference type="EMBL" id="RAV34888.1"/>
    </source>
</evidence>
<name>A0A364VE32_9CORY</name>
<reference evidence="1 2" key="1">
    <citation type="journal article" date="2018" name="Syst. Appl. Microbiol.">
        <title>Corynebacterium heidelbergense sp. nov., isolated from the preen glands of Egyptian geese (Alopochen aegyptiacus).</title>
        <authorList>
            <person name="Braun M.S."/>
            <person name="Wang E."/>
            <person name="Zimmermann S."/>
            <person name="Wink M."/>
        </authorList>
    </citation>
    <scope>NUCLEOTIDE SEQUENCE [LARGE SCALE GENOMIC DNA]</scope>
    <source>
        <strain evidence="1 2">DSM 104638</strain>
    </source>
</reference>
<gene>
    <name evidence="1" type="ORF">CWC39_00685</name>
</gene>
<accession>A0A364VE32</accession>
<dbReference type="AlphaFoldDB" id="A0A364VE32"/>
<protein>
    <submittedName>
        <fullName evidence="1">Uncharacterized protein</fullName>
    </submittedName>
</protein>
<sequence length="66" mass="7792">MNITPEQMEGMRWEYAVQLKSEPDEEWRTVTKWCPNVDGMLLPEGRALAPHERIIRRLVTEPEVVE</sequence>
<evidence type="ECO:0000313" key="2">
    <source>
        <dbReference type="Proteomes" id="UP000251047"/>
    </source>
</evidence>